<dbReference type="EMBL" id="CP000471">
    <property type="protein sequence ID" value="ABK42710.1"/>
    <property type="molecule type" value="Genomic_DNA"/>
</dbReference>
<dbReference type="eggNOG" id="ENOG5032WRP">
    <property type="taxonomic scope" value="Bacteria"/>
</dbReference>
<dbReference type="HOGENOM" id="CLU_1413663_0_0_5"/>
<evidence type="ECO:0008006" key="3">
    <source>
        <dbReference type="Google" id="ProtNLM"/>
    </source>
</evidence>
<dbReference type="PROSITE" id="PS51257">
    <property type="entry name" value="PROKAR_LIPOPROTEIN"/>
    <property type="match status" value="1"/>
</dbReference>
<dbReference type="KEGG" id="mgm:Mmc1_0183"/>
<name>A0L417_MAGMM</name>
<gene>
    <name evidence="1" type="ordered locus">Mmc1_0183</name>
</gene>
<sequence length="192" mass="21409" precursor="true">MSKTVSPLSFGRAVALLLALTGLSGCASPGLPMGTLSPTEGVGFRESRFAALEALQNYRQCKQEALTMDREARSSGQAARYLASARLFEQCETRLPPGSADVATEERMRAYAVGILDYIKAGDLEQAHVNLDKFRRTFKDQDLYLKGGASFVDSMEILLRRTDPDQFPRYSLLNVDSTLKDEMRRLNHWSHN</sequence>
<dbReference type="STRING" id="156889.Mmc1_0183"/>
<dbReference type="RefSeq" id="WP_011711883.1">
    <property type="nucleotide sequence ID" value="NC_008576.1"/>
</dbReference>
<evidence type="ECO:0000313" key="2">
    <source>
        <dbReference type="Proteomes" id="UP000002586"/>
    </source>
</evidence>
<dbReference type="Proteomes" id="UP000002586">
    <property type="component" value="Chromosome"/>
</dbReference>
<dbReference type="OrthoDB" id="8441509at2"/>
<evidence type="ECO:0000313" key="1">
    <source>
        <dbReference type="EMBL" id="ABK42710.1"/>
    </source>
</evidence>
<accession>A0L417</accession>
<reference evidence="1 2" key="2">
    <citation type="journal article" date="2012" name="Int. J. Syst. Evol. Microbiol.">
        <title>Magnetococcus marinus gen. nov., sp. nov., a marine, magnetotactic bacterium that represents a novel lineage (Magnetococcaceae fam. nov.; Magnetococcales ord. nov.) at the base of the Alphaproteobacteria.</title>
        <authorList>
            <person name="Bazylinski D.A."/>
            <person name="Williams T.J."/>
            <person name="Lefevre C.T."/>
            <person name="Berg R.J."/>
            <person name="Zhang C.L."/>
            <person name="Bowser S.S."/>
            <person name="Dean A.J."/>
            <person name="Beveridge T.J."/>
        </authorList>
    </citation>
    <scope>NUCLEOTIDE SEQUENCE [LARGE SCALE GENOMIC DNA]</scope>
    <source>
        <strain evidence="2">ATCC BAA-1437 / JCM 17883 / MC-1</strain>
    </source>
</reference>
<protein>
    <recommendedName>
        <fullName evidence="3">Lipoprotein</fullName>
    </recommendedName>
</protein>
<organism evidence="1 2">
    <name type="scientific">Magnetococcus marinus (strain ATCC BAA-1437 / JCM 17883 / MC-1)</name>
    <dbReference type="NCBI Taxonomy" id="156889"/>
    <lineage>
        <taxon>Bacteria</taxon>
        <taxon>Pseudomonadati</taxon>
        <taxon>Pseudomonadota</taxon>
        <taxon>Magnetococcia</taxon>
        <taxon>Magnetococcales</taxon>
        <taxon>Magnetococcaceae</taxon>
        <taxon>Magnetococcus</taxon>
    </lineage>
</organism>
<keyword evidence="2" id="KW-1185">Reference proteome</keyword>
<dbReference type="AlphaFoldDB" id="A0L417"/>
<reference evidence="2" key="1">
    <citation type="journal article" date="2009" name="Appl. Environ. Microbiol.">
        <title>Complete genome sequence of the chemolithoautotrophic marine magnetotactic coccus strain MC-1.</title>
        <authorList>
            <person name="Schubbe S."/>
            <person name="Williams T.J."/>
            <person name="Xie G."/>
            <person name="Kiss H.E."/>
            <person name="Brettin T.S."/>
            <person name="Martinez D."/>
            <person name="Ross C.A."/>
            <person name="Schuler D."/>
            <person name="Cox B.L."/>
            <person name="Nealson K.H."/>
            <person name="Bazylinski D.A."/>
        </authorList>
    </citation>
    <scope>NUCLEOTIDE SEQUENCE [LARGE SCALE GENOMIC DNA]</scope>
    <source>
        <strain evidence="2">ATCC BAA-1437 / JCM 17883 / MC-1</strain>
    </source>
</reference>
<proteinExistence type="predicted"/>